<accession>A0A7R7FRX0</accession>
<protein>
    <submittedName>
        <fullName evidence="1">Uncharacterized protein</fullName>
    </submittedName>
</protein>
<dbReference type="AlphaFoldDB" id="A0A7R7FRX0"/>
<organism evidence="1 2">
    <name type="scientific">Citrifermentans bremense</name>
    <dbReference type="NCBI Taxonomy" id="60035"/>
    <lineage>
        <taxon>Bacteria</taxon>
        <taxon>Pseudomonadati</taxon>
        <taxon>Thermodesulfobacteriota</taxon>
        <taxon>Desulfuromonadia</taxon>
        <taxon>Geobacterales</taxon>
        <taxon>Geobacteraceae</taxon>
        <taxon>Citrifermentans</taxon>
    </lineage>
</organism>
<keyword evidence="2" id="KW-1185">Reference proteome</keyword>
<sequence>MRKVAQGSAIDENLGQSWSTSSAHYLVRYSERNLLQIKTGQTGKEPLLQG</sequence>
<dbReference type="EMBL" id="AP023213">
    <property type="protein sequence ID" value="BCO11211.1"/>
    <property type="molecule type" value="Genomic_DNA"/>
</dbReference>
<evidence type="ECO:0000313" key="2">
    <source>
        <dbReference type="Proteomes" id="UP000515472"/>
    </source>
</evidence>
<reference evidence="1 2" key="1">
    <citation type="submission" date="2020-06" db="EMBL/GenBank/DDBJ databases">
        <title>Interaction of electrochemicaly active bacteria, Geobacter bremensis R4 on different carbon anode.</title>
        <authorList>
            <person name="Meng L."/>
            <person name="Yoshida N."/>
        </authorList>
    </citation>
    <scope>NUCLEOTIDE SEQUENCE [LARGE SCALE GENOMIC DNA]</scope>
    <source>
        <strain evidence="1 2">R4</strain>
    </source>
</reference>
<proteinExistence type="predicted"/>
<name>A0A7R7FRX0_9BACT</name>
<evidence type="ECO:0000313" key="1">
    <source>
        <dbReference type="EMBL" id="BCO11211.1"/>
    </source>
</evidence>
<dbReference type="Proteomes" id="UP000515472">
    <property type="component" value="Chromosome"/>
</dbReference>
<gene>
    <name evidence="1" type="ORF">GEOBRER4_n0808</name>
</gene>